<organism evidence="2 3">
    <name type="scientific">Salmonella enterica subsp. enterica serovar Bovismorbificans</name>
    <dbReference type="NCBI Taxonomy" id="58097"/>
    <lineage>
        <taxon>Bacteria</taxon>
        <taxon>Pseudomonadati</taxon>
        <taxon>Pseudomonadota</taxon>
        <taxon>Gammaproteobacteria</taxon>
        <taxon>Enterobacterales</taxon>
        <taxon>Enterobacteriaceae</taxon>
        <taxon>Salmonella</taxon>
    </lineage>
</organism>
<gene>
    <name evidence="2" type="ORF">ERS008198_02722</name>
</gene>
<feature type="compositionally biased region" description="Basic and acidic residues" evidence="1">
    <location>
        <begin position="12"/>
        <end position="21"/>
    </location>
</feature>
<sequence length="80" mass="9098">MSKGIRRTKGRSQMEKMAGERARFGRESHALGAMLRFDGIHFRRDFLVSLLPANHLPFTVAAWPGAFHRFYNPLPASITI</sequence>
<feature type="region of interest" description="Disordered" evidence="1">
    <location>
        <begin position="1"/>
        <end position="21"/>
    </location>
</feature>
<name>A0A655D468_SALET</name>
<dbReference type="AlphaFoldDB" id="A0A655D468"/>
<dbReference type="EMBL" id="CQPA01000022">
    <property type="protein sequence ID" value="CNU41945.1"/>
    <property type="molecule type" value="Genomic_DNA"/>
</dbReference>
<evidence type="ECO:0000256" key="1">
    <source>
        <dbReference type="SAM" id="MobiDB-lite"/>
    </source>
</evidence>
<dbReference type="Proteomes" id="UP000041314">
    <property type="component" value="Unassembled WGS sequence"/>
</dbReference>
<feature type="compositionally biased region" description="Basic residues" evidence="1">
    <location>
        <begin position="1"/>
        <end position="10"/>
    </location>
</feature>
<evidence type="ECO:0000313" key="3">
    <source>
        <dbReference type="Proteomes" id="UP000041314"/>
    </source>
</evidence>
<reference evidence="2 3" key="1">
    <citation type="submission" date="2015-03" db="EMBL/GenBank/DDBJ databases">
        <authorList>
            <consortium name="Pathogen Informatics"/>
        </authorList>
    </citation>
    <scope>NUCLEOTIDE SEQUENCE [LARGE SCALE GENOMIC DNA]</scope>
    <source>
        <strain evidence="2 3">A1104</strain>
    </source>
</reference>
<proteinExistence type="predicted"/>
<evidence type="ECO:0000313" key="2">
    <source>
        <dbReference type="EMBL" id="CNU41945.1"/>
    </source>
</evidence>
<protein>
    <submittedName>
        <fullName evidence="2">Uncharacterized protein</fullName>
    </submittedName>
</protein>
<accession>A0A655D468</accession>